<sequence>MGIHQELQERAALSSRGGGELLCPAATAEPTRSPRSSDRWTSFSSLHSGEVHAAAYQSANETALRRTYYNNQQAQGGAAEYYYDSDYRSKYYTSAPSAREPHPPTTHNSAPSTDMALRPTHPLRADMGSTMMDEYGNTTGAAAGSAMMGNPAAATGAAGPVVVDDYHSSGGSNRQQTHHRSRSASRLNRYSNTAMPTAGYDSSYYDEDPSMSYYGGQQGGGQHHMGGNPHPQQPVSILNRSRHASGPSVMSRNPSAMPPDGNNYLTELQLQNSDLQRSLRT</sequence>
<keyword evidence="3" id="KW-1185">Reference proteome</keyword>
<dbReference type="Proteomes" id="UP000094527">
    <property type="component" value="Unassembled WGS sequence"/>
</dbReference>
<feature type="compositionally biased region" description="Low complexity" evidence="1">
    <location>
        <begin position="225"/>
        <end position="234"/>
    </location>
</feature>
<reference evidence="2 3" key="1">
    <citation type="journal article" date="2016" name="Genome Biol. Evol.">
        <title>Gene Family Evolution Reflects Adaptation to Soil Environmental Stressors in the Genome of the Collembolan Orchesella cincta.</title>
        <authorList>
            <person name="Faddeeva-Vakhrusheva A."/>
            <person name="Derks M.F."/>
            <person name="Anvar S.Y."/>
            <person name="Agamennone V."/>
            <person name="Suring W."/>
            <person name="Smit S."/>
            <person name="van Straalen N.M."/>
            <person name="Roelofs D."/>
        </authorList>
    </citation>
    <scope>NUCLEOTIDE SEQUENCE [LARGE SCALE GENOMIC DNA]</scope>
    <source>
        <tissue evidence="2">Mixed pool</tissue>
    </source>
</reference>
<feature type="region of interest" description="Disordered" evidence="1">
    <location>
        <begin position="1"/>
        <end position="42"/>
    </location>
</feature>
<dbReference type="EMBL" id="LJIJ01007625">
    <property type="protein sequence ID" value="ODM86694.1"/>
    <property type="molecule type" value="Genomic_DNA"/>
</dbReference>
<feature type="region of interest" description="Disordered" evidence="1">
    <location>
        <begin position="93"/>
        <end position="126"/>
    </location>
</feature>
<feature type="compositionally biased region" description="Polar residues" evidence="1">
    <location>
        <begin position="184"/>
        <end position="195"/>
    </location>
</feature>
<dbReference type="AlphaFoldDB" id="A0A1D2M166"/>
<evidence type="ECO:0000313" key="3">
    <source>
        <dbReference type="Proteomes" id="UP000094527"/>
    </source>
</evidence>
<name>A0A1D2M166_ORCCI</name>
<evidence type="ECO:0000256" key="1">
    <source>
        <dbReference type="SAM" id="MobiDB-lite"/>
    </source>
</evidence>
<accession>A0A1D2M166</accession>
<proteinExistence type="predicted"/>
<gene>
    <name evidence="2" type="ORF">Ocin01_19989</name>
</gene>
<comment type="caution">
    <text evidence="2">The sequence shown here is derived from an EMBL/GenBank/DDBJ whole genome shotgun (WGS) entry which is preliminary data.</text>
</comment>
<evidence type="ECO:0000313" key="2">
    <source>
        <dbReference type="EMBL" id="ODM86694.1"/>
    </source>
</evidence>
<protein>
    <submittedName>
        <fullName evidence="2">Uncharacterized protein</fullName>
    </submittedName>
</protein>
<feature type="region of interest" description="Disordered" evidence="1">
    <location>
        <begin position="164"/>
        <end position="265"/>
    </location>
</feature>
<organism evidence="2 3">
    <name type="scientific">Orchesella cincta</name>
    <name type="common">Springtail</name>
    <name type="synonym">Podura cincta</name>
    <dbReference type="NCBI Taxonomy" id="48709"/>
    <lineage>
        <taxon>Eukaryota</taxon>
        <taxon>Metazoa</taxon>
        <taxon>Ecdysozoa</taxon>
        <taxon>Arthropoda</taxon>
        <taxon>Hexapoda</taxon>
        <taxon>Collembola</taxon>
        <taxon>Entomobryomorpha</taxon>
        <taxon>Entomobryoidea</taxon>
        <taxon>Orchesellidae</taxon>
        <taxon>Orchesellinae</taxon>
        <taxon>Orchesella</taxon>
    </lineage>
</organism>